<dbReference type="AlphaFoldDB" id="A0A5C1AFX8"/>
<protein>
    <submittedName>
        <fullName evidence="1">Transposase</fullName>
    </submittedName>
</protein>
<dbReference type="Proteomes" id="UP000324974">
    <property type="component" value="Chromosome"/>
</dbReference>
<keyword evidence="2" id="KW-1185">Reference proteome</keyword>
<accession>A0A5C1AFX8</accession>
<gene>
    <name evidence="1" type="ORF">PX52LOC_04494</name>
</gene>
<reference evidence="2" key="1">
    <citation type="submission" date="2019-08" db="EMBL/GenBank/DDBJ databases">
        <title>Limnoglobus roseus gen. nov., sp. nov., a novel freshwater planctomycete with a giant genome from the family Gemmataceae.</title>
        <authorList>
            <person name="Kulichevskaya I.S."/>
            <person name="Naumoff D.G."/>
            <person name="Miroshnikov K."/>
            <person name="Ivanova A."/>
            <person name="Philippov D.A."/>
            <person name="Hakobyan A."/>
            <person name="Rijpstra I.C."/>
            <person name="Sinninghe Damste J.S."/>
            <person name="Liesack W."/>
            <person name="Dedysh S.N."/>
        </authorList>
    </citation>
    <scope>NUCLEOTIDE SEQUENCE [LARGE SCALE GENOMIC DNA]</scope>
    <source>
        <strain evidence="2">PX52</strain>
    </source>
</reference>
<dbReference type="EMBL" id="CP042425">
    <property type="protein sequence ID" value="QEL17505.1"/>
    <property type="molecule type" value="Genomic_DNA"/>
</dbReference>
<name>A0A5C1AFX8_9BACT</name>
<proteinExistence type="predicted"/>
<evidence type="ECO:0000313" key="2">
    <source>
        <dbReference type="Proteomes" id="UP000324974"/>
    </source>
</evidence>
<sequence length="70" mass="7882">MDEPRVRWHSSAPTVTDVLIAVAGRFALEVAFRDLKNVVGAGEQQVRHMRASVGAFHICLWTFTMIEAWV</sequence>
<organism evidence="1 2">
    <name type="scientific">Limnoglobus roseus</name>
    <dbReference type="NCBI Taxonomy" id="2598579"/>
    <lineage>
        <taxon>Bacteria</taxon>
        <taxon>Pseudomonadati</taxon>
        <taxon>Planctomycetota</taxon>
        <taxon>Planctomycetia</taxon>
        <taxon>Gemmatales</taxon>
        <taxon>Gemmataceae</taxon>
        <taxon>Limnoglobus</taxon>
    </lineage>
</organism>
<dbReference type="RefSeq" id="WP_149112104.1">
    <property type="nucleotide sequence ID" value="NZ_CP042425.1"/>
</dbReference>
<dbReference type="KEGG" id="lrs:PX52LOC_04494"/>
<dbReference type="OrthoDB" id="292045at2"/>
<evidence type="ECO:0000313" key="1">
    <source>
        <dbReference type="EMBL" id="QEL17505.1"/>
    </source>
</evidence>